<keyword evidence="1" id="KW-0813">Transport</keyword>
<keyword evidence="6" id="KW-1185">Reference proteome</keyword>
<dbReference type="Pfam" id="PF09177">
    <property type="entry name" value="STX6_10_61_N"/>
    <property type="match status" value="1"/>
</dbReference>
<evidence type="ECO:0000256" key="1">
    <source>
        <dbReference type="ARBA" id="ARBA00022927"/>
    </source>
</evidence>
<keyword evidence="3" id="KW-1133">Transmembrane helix</keyword>
<dbReference type="GO" id="GO:0048193">
    <property type="term" value="P:Golgi vesicle transport"/>
    <property type="evidence" value="ECO:0007669"/>
    <property type="project" value="InterPro"/>
</dbReference>
<keyword evidence="3" id="KW-0472">Membrane</keyword>
<name>A0A9W7GAT9_9STRA</name>
<dbReference type="GO" id="GO:0015031">
    <property type="term" value="P:protein transport"/>
    <property type="evidence" value="ECO:0007669"/>
    <property type="project" value="UniProtKB-KW"/>
</dbReference>
<evidence type="ECO:0000313" key="5">
    <source>
        <dbReference type="EMBL" id="GMI41644.1"/>
    </source>
</evidence>
<accession>A0A9W7GAT9</accession>
<dbReference type="InterPro" id="IPR010989">
    <property type="entry name" value="SNARE"/>
</dbReference>
<keyword evidence="1" id="KW-0653">Protein transport</keyword>
<dbReference type="EMBL" id="BRYA01001317">
    <property type="protein sequence ID" value="GMI41644.1"/>
    <property type="molecule type" value="Genomic_DNA"/>
</dbReference>
<evidence type="ECO:0000256" key="2">
    <source>
        <dbReference type="ARBA" id="ARBA00046280"/>
    </source>
</evidence>
<dbReference type="GO" id="GO:0016020">
    <property type="term" value="C:membrane"/>
    <property type="evidence" value="ECO:0007669"/>
    <property type="project" value="InterPro"/>
</dbReference>
<dbReference type="OrthoDB" id="546861at2759"/>
<comment type="caution">
    <text evidence="5">The sequence shown here is derived from an EMBL/GenBank/DDBJ whole genome shotgun (WGS) entry which is preliminary data.</text>
</comment>
<evidence type="ECO:0000313" key="6">
    <source>
        <dbReference type="Proteomes" id="UP001165065"/>
    </source>
</evidence>
<dbReference type="SUPFAM" id="SSF47661">
    <property type="entry name" value="t-snare proteins"/>
    <property type="match status" value="1"/>
</dbReference>
<proteinExistence type="predicted"/>
<evidence type="ECO:0000256" key="3">
    <source>
        <dbReference type="SAM" id="Phobius"/>
    </source>
</evidence>
<feature type="domain" description="Syntaxin 6/10/61 N-terminal" evidence="4">
    <location>
        <begin position="2"/>
        <end position="92"/>
    </location>
</feature>
<gene>
    <name evidence="5" type="ORF">TrCOL_g13300</name>
</gene>
<dbReference type="Proteomes" id="UP001165065">
    <property type="component" value="Unassembled WGS sequence"/>
</dbReference>
<dbReference type="AlphaFoldDB" id="A0A9W7GAT9"/>
<comment type="subcellular location">
    <subcellularLocation>
        <location evidence="2">Endomembrane system</location>
        <topology evidence="2">Single-pass type IV membrane protein</topology>
    </subcellularLocation>
</comment>
<organism evidence="5 6">
    <name type="scientific">Triparma columacea</name>
    <dbReference type="NCBI Taxonomy" id="722753"/>
    <lineage>
        <taxon>Eukaryota</taxon>
        <taxon>Sar</taxon>
        <taxon>Stramenopiles</taxon>
        <taxon>Ochrophyta</taxon>
        <taxon>Bolidophyceae</taxon>
        <taxon>Parmales</taxon>
        <taxon>Triparmaceae</taxon>
        <taxon>Triparma</taxon>
    </lineage>
</organism>
<reference evidence="6" key="1">
    <citation type="journal article" date="2023" name="Commun. Biol.">
        <title>Genome analysis of Parmales, the sister group of diatoms, reveals the evolutionary specialization of diatoms from phago-mixotrophs to photoautotrophs.</title>
        <authorList>
            <person name="Ban H."/>
            <person name="Sato S."/>
            <person name="Yoshikawa S."/>
            <person name="Yamada K."/>
            <person name="Nakamura Y."/>
            <person name="Ichinomiya M."/>
            <person name="Sato N."/>
            <person name="Blanc-Mathieu R."/>
            <person name="Endo H."/>
            <person name="Kuwata A."/>
            <person name="Ogata H."/>
        </authorList>
    </citation>
    <scope>NUCLEOTIDE SEQUENCE [LARGE SCALE GENOMIC DNA]</scope>
</reference>
<protein>
    <recommendedName>
        <fullName evidence="4">Syntaxin 6/10/61 N-terminal domain-containing protein</fullName>
    </recommendedName>
</protein>
<sequence>MDPYYHFNTVLSERMDVLGTTVSSYLSTVSTCDTSTSLDYKTLRKTTKKLLKSTEGTLKDLQSTIRAVENDRGKFEHIDDDELSRRRAFVSDGCQLWTIVTLTLTLVVLTALVFYLP</sequence>
<feature type="transmembrane region" description="Helical" evidence="3">
    <location>
        <begin position="94"/>
        <end position="116"/>
    </location>
</feature>
<dbReference type="InterPro" id="IPR015260">
    <property type="entry name" value="Syntaxin-6/10/61_N"/>
</dbReference>
<evidence type="ECO:0000259" key="4">
    <source>
        <dbReference type="Pfam" id="PF09177"/>
    </source>
</evidence>
<keyword evidence="3" id="KW-0812">Transmembrane</keyword>
<dbReference type="Gene3D" id="1.20.58.90">
    <property type="match status" value="1"/>
</dbReference>
<dbReference type="GO" id="GO:0012505">
    <property type="term" value="C:endomembrane system"/>
    <property type="evidence" value="ECO:0007669"/>
    <property type="project" value="UniProtKB-SubCell"/>
</dbReference>